<feature type="binding site" evidence="7">
    <location>
        <position position="137"/>
    </location>
    <ligand>
        <name>Zn(2+)</name>
        <dbReference type="ChEBI" id="CHEBI:29105"/>
    </ligand>
</feature>
<keyword evidence="2" id="KW-0678">Repressor</keyword>
<keyword evidence="8" id="KW-0408">Iron</keyword>
<evidence type="ECO:0000256" key="6">
    <source>
        <dbReference type="ARBA" id="ARBA00023163"/>
    </source>
</evidence>
<keyword evidence="10" id="KW-1185">Reference proteome</keyword>
<dbReference type="Gene3D" id="1.10.10.10">
    <property type="entry name" value="Winged helix-like DNA-binding domain superfamily/Winged helix DNA-binding domain"/>
    <property type="match status" value="1"/>
</dbReference>
<dbReference type="SUPFAM" id="SSF46785">
    <property type="entry name" value="Winged helix' DNA-binding domain"/>
    <property type="match status" value="1"/>
</dbReference>
<protein>
    <submittedName>
        <fullName evidence="9">Ferric uptake regulator, Fur family</fullName>
    </submittedName>
</protein>
<keyword evidence="3 7" id="KW-0862">Zinc</keyword>
<evidence type="ECO:0000256" key="3">
    <source>
        <dbReference type="ARBA" id="ARBA00022833"/>
    </source>
</evidence>
<feature type="binding site" evidence="7">
    <location>
        <position position="89"/>
    </location>
    <ligand>
        <name>Zn(2+)</name>
        <dbReference type="ChEBI" id="CHEBI:29105"/>
    </ligand>
</feature>
<comment type="cofactor">
    <cofactor evidence="7">
        <name>Zn(2+)</name>
        <dbReference type="ChEBI" id="CHEBI:29105"/>
    </cofactor>
    <text evidence="7">Binds 1 zinc ion per subunit.</text>
</comment>
<evidence type="ECO:0000256" key="5">
    <source>
        <dbReference type="ARBA" id="ARBA00023125"/>
    </source>
</evidence>
<dbReference type="Proteomes" id="UP000009223">
    <property type="component" value="Chromosome"/>
</dbReference>
<dbReference type="GO" id="GO:0000976">
    <property type="term" value="F:transcription cis-regulatory region binding"/>
    <property type="evidence" value="ECO:0007669"/>
    <property type="project" value="TreeGrafter"/>
</dbReference>
<dbReference type="AlphaFoldDB" id="F5YR16"/>
<evidence type="ECO:0000256" key="7">
    <source>
        <dbReference type="PIRSR" id="PIRSR602481-1"/>
    </source>
</evidence>
<dbReference type="InterPro" id="IPR036388">
    <property type="entry name" value="WH-like_DNA-bd_sf"/>
</dbReference>
<dbReference type="STRING" id="545694.TREPR_3605"/>
<dbReference type="Pfam" id="PF01475">
    <property type="entry name" value="FUR"/>
    <property type="match status" value="1"/>
</dbReference>
<dbReference type="GO" id="GO:0008270">
    <property type="term" value="F:zinc ion binding"/>
    <property type="evidence" value="ECO:0007669"/>
    <property type="project" value="TreeGrafter"/>
</dbReference>
<reference evidence="10" key="1">
    <citation type="submission" date="2009-12" db="EMBL/GenBank/DDBJ databases">
        <title>Complete sequence of Treponema primitia strain ZAS-2.</title>
        <authorList>
            <person name="Tetu S.G."/>
            <person name="Matson E."/>
            <person name="Ren Q."/>
            <person name="Seshadri R."/>
            <person name="Elbourne L."/>
            <person name="Hassan K.A."/>
            <person name="Durkin A."/>
            <person name="Radune D."/>
            <person name="Mohamoud Y."/>
            <person name="Shay R."/>
            <person name="Jin S."/>
            <person name="Zhang X."/>
            <person name="Lucey K."/>
            <person name="Ballor N.R."/>
            <person name="Ottesen E."/>
            <person name="Rosenthal R."/>
            <person name="Allen A."/>
            <person name="Leadbetter J.R."/>
            <person name="Paulsen I.T."/>
        </authorList>
    </citation>
    <scope>NUCLEOTIDE SEQUENCE [LARGE SCALE GENOMIC DNA]</scope>
    <source>
        <strain evidence="10">ATCC BAA-887 / DSM 12427 / ZAS-2</strain>
    </source>
</reference>
<feature type="binding site" evidence="7">
    <location>
        <position position="134"/>
    </location>
    <ligand>
        <name>Zn(2+)</name>
        <dbReference type="ChEBI" id="CHEBI:29105"/>
    </ligand>
</feature>
<dbReference type="HOGENOM" id="CLU_096072_4_2_12"/>
<dbReference type="KEGG" id="tpi:TREPR_3605"/>
<evidence type="ECO:0000256" key="8">
    <source>
        <dbReference type="PIRSR" id="PIRSR602481-2"/>
    </source>
</evidence>
<dbReference type="Gene3D" id="3.30.1490.190">
    <property type="match status" value="1"/>
</dbReference>
<evidence type="ECO:0000256" key="1">
    <source>
        <dbReference type="ARBA" id="ARBA00007957"/>
    </source>
</evidence>
<comment type="similarity">
    <text evidence="1">Belongs to the Fur family.</text>
</comment>
<gene>
    <name evidence="9" type="ordered locus">TREPR_3605</name>
</gene>
<name>F5YR16_TREPZ</name>
<dbReference type="GO" id="GO:0045892">
    <property type="term" value="P:negative regulation of DNA-templated transcription"/>
    <property type="evidence" value="ECO:0007669"/>
    <property type="project" value="TreeGrafter"/>
</dbReference>
<keyword evidence="4" id="KW-0805">Transcription regulation</keyword>
<comment type="cofactor">
    <cofactor evidence="8">
        <name>Mn(2+)</name>
        <dbReference type="ChEBI" id="CHEBI:29035"/>
    </cofactor>
    <cofactor evidence="8">
        <name>Fe(2+)</name>
        <dbReference type="ChEBI" id="CHEBI:29033"/>
    </cofactor>
    <text evidence="8">Binds 1 Mn(2+) or Fe(2+) ion per subunit.</text>
</comment>
<evidence type="ECO:0000256" key="4">
    <source>
        <dbReference type="ARBA" id="ARBA00023015"/>
    </source>
</evidence>
<dbReference type="CDD" id="cd07153">
    <property type="entry name" value="Fur_like"/>
    <property type="match status" value="1"/>
</dbReference>
<dbReference type="PANTHER" id="PTHR33202:SF7">
    <property type="entry name" value="FERRIC UPTAKE REGULATION PROTEIN"/>
    <property type="match status" value="1"/>
</dbReference>
<dbReference type="PANTHER" id="PTHR33202">
    <property type="entry name" value="ZINC UPTAKE REGULATION PROTEIN"/>
    <property type="match status" value="1"/>
</dbReference>
<keyword evidence="5" id="KW-0238">DNA-binding</keyword>
<organism evidence="9 10">
    <name type="scientific">Treponema primitia (strain ATCC BAA-887 / DSM 12427 / ZAS-2)</name>
    <dbReference type="NCBI Taxonomy" id="545694"/>
    <lineage>
        <taxon>Bacteria</taxon>
        <taxon>Pseudomonadati</taxon>
        <taxon>Spirochaetota</taxon>
        <taxon>Spirochaetia</taxon>
        <taxon>Spirochaetales</taxon>
        <taxon>Treponemataceae</taxon>
        <taxon>Treponema</taxon>
    </lineage>
</organism>
<evidence type="ECO:0000313" key="9">
    <source>
        <dbReference type="EMBL" id="AEF83906.1"/>
    </source>
</evidence>
<keyword evidence="6" id="KW-0804">Transcription</keyword>
<evidence type="ECO:0000256" key="2">
    <source>
        <dbReference type="ARBA" id="ARBA00022491"/>
    </source>
</evidence>
<dbReference type="InterPro" id="IPR043135">
    <property type="entry name" value="Fur_C"/>
</dbReference>
<dbReference type="EMBL" id="CP001843">
    <property type="protein sequence ID" value="AEF83906.1"/>
    <property type="molecule type" value="Genomic_DNA"/>
</dbReference>
<dbReference type="eggNOG" id="COG0735">
    <property type="taxonomic scope" value="Bacteria"/>
</dbReference>
<dbReference type="GO" id="GO:1900376">
    <property type="term" value="P:regulation of secondary metabolite biosynthetic process"/>
    <property type="evidence" value="ECO:0007669"/>
    <property type="project" value="TreeGrafter"/>
</dbReference>
<evidence type="ECO:0000313" key="10">
    <source>
        <dbReference type="Proteomes" id="UP000009223"/>
    </source>
</evidence>
<dbReference type="InterPro" id="IPR036390">
    <property type="entry name" value="WH_DNA-bd_sf"/>
</dbReference>
<reference evidence="9 10" key="2">
    <citation type="journal article" date="2011" name="ISME J.">
        <title>RNA-seq reveals cooperative metabolic interactions between two termite-gut spirochete species in co-culture.</title>
        <authorList>
            <person name="Rosenthal A.Z."/>
            <person name="Matson E.G."/>
            <person name="Eldar A."/>
            <person name="Leadbetter J.R."/>
        </authorList>
    </citation>
    <scope>NUCLEOTIDE SEQUENCE [LARGE SCALE GENOMIC DNA]</scope>
    <source>
        <strain evidence="10">ATCC BAA-887 / DSM 12427 / ZAS-2</strain>
    </source>
</reference>
<dbReference type="RefSeq" id="WP_015706697.1">
    <property type="nucleotide sequence ID" value="NC_015578.1"/>
</dbReference>
<dbReference type="InterPro" id="IPR002481">
    <property type="entry name" value="FUR"/>
</dbReference>
<proteinExistence type="inferred from homology"/>
<feature type="binding site" evidence="8">
    <location>
        <position position="109"/>
    </location>
    <ligand>
        <name>Fe cation</name>
        <dbReference type="ChEBI" id="CHEBI:24875"/>
    </ligand>
</feature>
<feature type="binding site" evidence="7">
    <location>
        <position position="86"/>
    </location>
    <ligand>
        <name>Zn(2+)</name>
        <dbReference type="ChEBI" id="CHEBI:29105"/>
    </ligand>
</feature>
<dbReference type="OrthoDB" id="8659436at2"/>
<dbReference type="GO" id="GO:0003700">
    <property type="term" value="F:DNA-binding transcription factor activity"/>
    <property type="evidence" value="ECO:0007669"/>
    <property type="project" value="InterPro"/>
</dbReference>
<sequence length="142" mass="15928">MSIAAIDRKHSKKRDEILRVIRSTTDHPGAQWVYDQLKSSIPGLSLATVYRNINLFQREGSVISVGVVDGEERFDGRVEPHPHFVCACCGRVLDYDSPELPANFPEIMEKLEELMDNERGATIDCRKTVFSGLCAYCVKPTA</sequence>
<keyword evidence="7" id="KW-0479">Metal-binding</keyword>
<accession>F5YR16</accession>